<gene>
    <name evidence="5" type="ORF">H9712_08240</name>
</gene>
<protein>
    <submittedName>
        <fullName evidence="5">LCP family protein</fullName>
    </submittedName>
</protein>
<organism evidence="5 6">
    <name type="scientific">Candidatus Flavonifractor intestinigallinarum</name>
    <dbReference type="NCBI Taxonomy" id="2838586"/>
    <lineage>
        <taxon>Bacteria</taxon>
        <taxon>Bacillati</taxon>
        <taxon>Bacillota</taxon>
        <taxon>Clostridia</taxon>
        <taxon>Eubacteriales</taxon>
        <taxon>Oscillospiraceae</taxon>
        <taxon>Flavonifractor</taxon>
    </lineage>
</organism>
<evidence type="ECO:0000259" key="4">
    <source>
        <dbReference type="Pfam" id="PF03816"/>
    </source>
</evidence>
<evidence type="ECO:0000313" key="6">
    <source>
        <dbReference type="Proteomes" id="UP000823921"/>
    </source>
</evidence>
<dbReference type="PANTHER" id="PTHR33392">
    <property type="entry name" value="POLYISOPRENYL-TEICHOIC ACID--PEPTIDOGLYCAN TEICHOIC ACID TRANSFERASE TAGU"/>
    <property type="match status" value="1"/>
</dbReference>
<comment type="caution">
    <text evidence="5">The sequence shown here is derived from an EMBL/GenBank/DDBJ whole genome shotgun (WGS) entry which is preliminary data.</text>
</comment>
<dbReference type="Proteomes" id="UP000823921">
    <property type="component" value="Unassembled WGS sequence"/>
</dbReference>
<dbReference type="Pfam" id="PF03816">
    <property type="entry name" value="LytR_cpsA_psr"/>
    <property type="match status" value="1"/>
</dbReference>
<feature type="compositionally biased region" description="Low complexity" evidence="2">
    <location>
        <begin position="405"/>
        <end position="428"/>
    </location>
</feature>
<feature type="compositionally biased region" description="Low complexity" evidence="2">
    <location>
        <begin position="439"/>
        <end position="461"/>
    </location>
</feature>
<dbReference type="Gene3D" id="3.40.630.190">
    <property type="entry name" value="LCP protein"/>
    <property type="match status" value="1"/>
</dbReference>
<feature type="compositionally biased region" description="Pro residues" evidence="2">
    <location>
        <begin position="478"/>
        <end position="492"/>
    </location>
</feature>
<sequence length="509" mass="55225">MNPEEKKNSHGGARLVKEQKPPKKKKPKPQRTPREKILRVLFIIFTVIAALIVVLFVAYKLLVVKPELPNVTPPEAEASAGMEMTGPKLSGDRKEEFYTFLVVGRDTGGGGNTDTIMVMSYDIPNQQLNVLNIPRDTMVNVPWDVKKVNSVYNWAANYDRDGIDYLKEEISYLIGFQPDFTMVVEWEAVGELVDAIGPVWFDVPYDMNYEDGTQDLYIHLQAGYQEIDGDKAMQLLRWRKNNKIENGKLIVYGGYPSGDLGRIETQQAFLTAVIDTCLQNLTIDKIPALAQIFFNNVDTRGTLTVNNLAWFAQEAILGGLSMENVNFMTLPCEGVWVYSRTVGNNQSYVVPIQDQTLEMINTYFNPYLEDIRLDQLDLMSVNDDGSLSSTSGHVEDTYAAKPQNSGSSSSGSSSGSSSSSGSGSSGSSATESTAPSKTPTPEVTSTPAPSSSPVASAQPSATPAPTPSPAASAQPVETPTPTPTPTPAPVVTPAPESTPEIGPGMEPVE</sequence>
<dbReference type="EMBL" id="DWXO01000078">
    <property type="protein sequence ID" value="HJB80960.1"/>
    <property type="molecule type" value="Genomic_DNA"/>
</dbReference>
<dbReference type="PANTHER" id="PTHR33392:SF6">
    <property type="entry name" value="POLYISOPRENYL-TEICHOIC ACID--PEPTIDOGLYCAN TEICHOIC ACID TRANSFERASE TAGU"/>
    <property type="match status" value="1"/>
</dbReference>
<feature type="region of interest" description="Disordered" evidence="2">
    <location>
        <begin position="1"/>
        <end position="31"/>
    </location>
</feature>
<dbReference type="InterPro" id="IPR050922">
    <property type="entry name" value="LytR/CpsA/Psr_CW_biosynth"/>
</dbReference>
<evidence type="ECO:0000256" key="2">
    <source>
        <dbReference type="SAM" id="MobiDB-lite"/>
    </source>
</evidence>
<keyword evidence="3" id="KW-1133">Transmembrane helix</keyword>
<evidence type="ECO:0000256" key="1">
    <source>
        <dbReference type="ARBA" id="ARBA00006068"/>
    </source>
</evidence>
<keyword evidence="3" id="KW-0472">Membrane</keyword>
<feature type="transmembrane region" description="Helical" evidence="3">
    <location>
        <begin position="37"/>
        <end position="59"/>
    </location>
</feature>
<dbReference type="InterPro" id="IPR004474">
    <property type="entry name" value="LytR_CpsA_psr"/>
</dbReference>
<name>A0A9D2SC92_9FIRM</name>
<feature type="domain" description="Cell envelope-related transcriptional attenuator" evidence="4">
    <location>
        <begin position="112"/>
        <end position="276"/>
    </location>
</feature>
<feature type="compositionally biased region" description="Basic residues" evidence="2">
    <location>
        <begin position="22"/>
        <end position="31"/>
    </location>
</feature>
<reference evidence="5" key="1">
    <citation type="journal article" date="2021" name="PeerJ">
        <title>Extensive microbial diversity within the chicken gut microbiome revealed by metagenomics and culture.</title>
        <authorList>
            <person name="Gilroy R."/>
            <person name="Ravi A."/>
            <person name="Getino M."/>
            <person name="Pursley I."/>
            <person name="Horton D.L."/>
            <person name="Alikhan N.F."/>
            <person name="Baker D."/>
            <person name="Gharbi K."/>
            <person name="Hall N."/>
            <person name="Watson M."/>
            <person name="Adriaenssens E.M."/>
            <person name="Foster-Nyarko E."/>
            <person name="Jarju S."/>
            <person name="Secka A."/>
            <person name="Antonio M."/>
            <person name="Oren A."/>
            <person name="Chaudhuri R.R."/>
            <person name="La Ragione R."/>
            <person name="Hildebrand F."/>
            <person name="Pallen M.J."/>
        </authorList>
    </citation>
    <scope>NUCLEOTIDE SEQUENCE</scope>
    <source>
        <strain evidence="5">CHK192-8294</strain>
    </source>
</reference>
<reference evidence="5" key="2">
    <citation type="submission" date="2021-04" db="EMBL/GenBank/DDBJ databases">
        <authorList>
            <person name="Gilroy R."/>
        </authorList>
    </citation>
    <scope>NUCLEOTIDE SEQUENCE</scope>
    <source>
        <strain evidence="5">CHK192-8294</strain>
    </source>
</reference>
<dbReference type="AlphaFoldDB" id="A0A9D2SC92"/>
<accession>A0A9D2SC92</accession>
<feature type="region of interest" description="Disordered" evidence="2">
    <location>
        <begin position="385"/>
        <end position="509"/>
    </location>
</feature>
<dbReference type="NCBIfam" id="TIGR00350">
    <property type="entry name" value="lytR_cpsA_psr"/>
    <property type="match status" value="1"/>
</dbReference>
<keyword evidence="3" id="KW-0812">Transmembrane</keyword>
<comment type="similarity">
    <text evidence="1">Belongs to the LytR/CpsA/Psr (LCP) family.</text>
</comment>
<evidence type="ECO:0000313" key="5">
    <source>
        <dbReference type="EMBL" id="HJB80960.1"/>
    </source>
</evidence>
<evidence type="ECO:0000256" key="3">
    <source>
        <dbReference type="SAM" id="Phobius"/>
    </source>
</evidence>
<proteinExistence type="inferred from homology"/>